<reference evidence="8 9" key="1">
    <citation type="submission" date="2013-03" db="EMBL/GenBank/DDBJ databases">
        <title>The Genome Sequence of Capronia epimyces CBS 606.96.</title>
        <authorList>
            <consortium name="The Broad Institute Genomics Platform"/>
            <person name="Cuomo C."/>
            <person name="de Hoog S."/>
            <person name="Gorbushina A."/>
            <person name="Walker B."/>
            <person name="Young S.K."/>
            <person name="Zeng Q."/>
            <person name="Gargeya S."/>
            <person name="Fitzgerald M."/>
            <person name="Haas B."/>
            <person name="Abouelleil A."/>
            <person name="Allen A.W."/>
            <person name="Alvarado L."/>
            <person name="Arachchi H.M."/>
            <person name="Berlin A.M."/>
            <person name="Chapman S.B."/>
            <person name="Gainer-Dewar J."/>
            <person name="Goldberg J."/>
            <person name="Griggs A."/>
            <person name="Gujja S."/>
            <person name="Hansen M."/>
            <person name="Howarth C."/>
            <person name="Imamovic A."/>
            <person name="Ireland A."/>
            <person name="Larimer J."/>
            <person name="McCowan C."/>
            <person name="Murphy C."/>
            <person name="Pearson M."/>
            <person name="Poon T.W."/>
            <person name="Priest M."/>
            <person name="Roberts A."/>
            <person name="Saif S."/>
            <person name="Shea T."/>
            <person name="Sisk P."/>
            <person name="Sykes S."/>
            <person name="Wortman J."/>
            <person name="Nusbaum C."/>
            <person name="Birren B."/>
        </authorList>
    </citation>
    <scope>NUCLEOTIDE SEQUENCE [LARGE SCALE GENOMIC DNA]</scope>
    <source>
        <strain evidence="8 9">CBS 606.96</strain>
    </source>
</reference>
<comment type="subcellular location">
    <subcellularLocation>
        <location evidence="1">Membrane</location>
        <topology evidence="1">Multi-pass membrane protein</topology>
    </subcellularLocation>
</comment>
<evidence type="ECO:0000259" key="7">
    <source>
        <dbReference type="Pfam" id="PF02544"/>
    </source>
</evidence>
<evidence type="ECO:0000256" key="2">
    <source>
        <dbReference type="ARBA" id="ARBA00007742"/>
    </source>
</evidence>
<accession>W9Y0Q4</accession>
<dbReference type="HOGENOM" id="CLU_065395_0_0_1"/>
<evidence type="ECO:0000313" key="9">
    <source>
        <dbReference type="Proteomes" id="UP000019478"/>
    </source>
</evidence>
<dbReference type="GO" id="GO:0016020">
    <property type="term" value="C:membrane"/>
    <property type="evidence" value="ECO:0007669"/>
    <property type="project" value="UniProtKB-SubCell"/>
</dbReference>
<dbReference type="PANTHER" id="PTHR10556:SF43">
    <property type="entry name" value="STEROID 5-ALPHA-REDUCTASE DET2"/>
    <property type="match status" value="1"/>
</dbReference>
<comment type="caution">
    <text evidence="8">The sequence shown here is derived from an EMBL/GenBank/DDBJ whole genome shotgun (WGS) entry which is preliminary data.</text>
</comment>
<feature type="transmembrane region" description="Helical" evidence="6">
    <location>
        <begin position="48"/>
        <end position="68"/>
    </location>
</feature>
<dbReference type="InterPro" id="IPR039357">
    <property type="entry name" value="SRD5A/TECR"/>
</dbReference>
<dbReference type="AlphaFoldDB" id="W9Y0Q4"/>
<evidence type="ECO:0000256" key="5">
    <source>
        <dbReference type="ARBA" id="ARBA00023136"/>
    </source>
</evidence>
<feature type="transmembrane region" description="Helical" evidence="6">
    <location>
        <begin position="125"/>
        <end position="145"/>
    </location>
</feature>
<gene>
    <name evidence="8" type="ORF">A1O3_03303</name>
</gene>
<evidence type="ECO:0000256" key="3">
    <source>
        <dbReference type="ARBA" id="ARBA00022692"/>
    </source>
</evidence>
<keyword evidence="4 6" id="KW-1133">Transmembrane helix</keyword>
<dbReference type="InterPro" id="IPR001104">
    <property type="entry name" value="3-oxo-5_a-steroid_4-DH_C"/>
</dbReference>
<feature type="domain" description="3-oxo-5-alpha-steroid 4-dehydrogenase C-terminal" evidence="7">
    <location>
        <begin position="93"/>
        <end position="250"/>
    </location>
</feature>
<protein>
    <recommendedName>
        <fullName evidence="7">3-oxo-5-alpha-steroid 4-dehydrogenase C-terminal domain-containing protein</fullName>
    </recommendedName>
</protein>
<dbReference type="PROSITE" id="PS50244">
    <property type="entry name" value="S5A_REDUCTASE"/>
    <property type="match status" value="1"/>
</dbReference>
<keyword evidence="9" id="KW-1185">Reference proteome</keyword>
<dbReference type="STRING" id="1182542.W9Y0Q4"/>
<evidence type="ECO:0000256" key="4">
    <source>
        <dbReference type="ARBA" id="ARBA00022989"/>
    </source>
</evidence>
<feature type="transmembrane region" description="Helical" evidence="6">
    <location>
        <begin position="204"/>
        <end position="226"/>
    </location>
</feature>
<evidence type="ECO:0000256" key="6">
    <source>
        <dbReference type="SAM" id="Phobius"/>
    </source>
</evidence>
<organism evidence="8 9">
    <name type="scientific">Capronia epimyces CBS 606.96</name>
    <dbReference type="NCBI Taxonomy" id="1182542"/>
    <lineage>
        <taxon>Eukaryota</taxon>
        <taxon>Fungi</taxon>
        <taxon>Dikarya</taxon>
        <taxon>Ascomycota</taxon>
        <taxon>Pezizomycotina</taxon>
        <taxon>Eurotiomycetes</taxon>
        <taxon>Chaetothyriomycetidae</taxon>
        <taxon>Chaetothyriales</taxon>
        <taxon>Herpotrichiellaceae</taxon>
        <taxon>Capronia</taxon>
    </lineage>
</organism>
<dbReference type="PANTHER" id="PTHR10556">
    <property type="entry name" value="3-OXO-5-ALPHA-STEROID 4-DEHYDROGENASE"/>
    <property type="match status" value="1"/>
</dbReference>
<dbReference type="eggNOG" id="KOG1638">
    <property type="taxonomic scope" value="Eukaryota"/>
</dbReference>
<evidence type="ECO:0000313" key="8">
    <source>
        <dbReference type="EMBL" id="EXJ86352.1"/>
    </source>
</evidence>
<keyword evidence="5 6" id="KW-0472">Membrane</keyword>
<dbReference type="Pfam" id="PF02544">
    <property type="entry name" value="Steroid_dh"/>
    <property type="match status" value="1"/>
</dbReference>
<dbReference type="GeneID" id="19167431"/>
<dbReference type="GO" id="GO:0006629">
    <property type="term" value="P:lipid metabolic process"/>
    <property type="evidence" value="ECO:0007669"/>
    <property type="project" value="InterPro"/>
</dbReference>
<dbReference type="RefSeq" id="XP_007731631.1">
    <property type="nucleotide sequence ID" value="XM_007733441.1"/>
</dbReference>
<sequence>MGKTSTNSRFNLPGRYAWALAELTGPINLLYILLTLPSKLDPAPHSTTSFLGTGLPAQYEILACLYLIHYANRAVVGPLYLAPSMSQIHPTVAVFMALHQFANSSNIASGLVYSALGSDGEHGSIISFTSVVGLFMFFSGLAGNIRAENTLFDLRRGAAKRKARSEGRVQITYDKVYVVPPPEGPFKYVLFPHYVYEWLEWTGFWILAGAWGLGWGYHSPALWFLIVEVATMLPRAVAGRRWYEQKFGKRAVAGRAGAIPGLGL</sequence>
<dbReference type="Proteomes" id="UP000019478">
    <property type="component" value="Unassembled WGS sequence"/>
</dbReference>
<dbReference type="EMBL" id="AMGY01000003">
    <property type="protein sequence ID" value="EXJ86352.1"/>
    <property type="molecule type" value="Genomic_DNA"/>
</dbReference>
<keyword evidence="3 6" id="KW-0812">Transmembrane</keyword>
<dbReference type="GO" id="GO:0016627">
    <property type="term" value="F:oxidoreductase activity, acting on the CH-CH group of donors"/>
    <property type="evidence" value="ECO:0007669"/>
    <property type="project" value="InterPro"/>
</dbReference>
<feature type="transmembrane region" description="Helical" evidence="6">
    <location>
        <begin position="16"/>
        <end position="36"/>
    </location>
</feature>
<comment type="similarity">
    <text evidence="2">Belongs to the steroid 5-alpha reductase family.</text>
</comment>
<name>W9Y0Q4_9EURO</name>
<evidence type="ECO:0000256" key="1">
    <source>
        <dbReference type="ARBA" id="ARBA00004141"/>
    </source>
</evidence>
<dbReference type="OrthoDB" id="5788137at2759"/>
<proteinExistence type="inferred from homology"/>